<accession>A0A318RNE1</accession>
<proteinExistence type="predicted"/>
<organism evidence="1 2">
    <name type="scientific">Williamsia limnetica</name>
    <dbReference type="NCBI Taxonomy" id="882452"/>
    <lineage>
        <taxon>Bacteria</taxon>
        <taxon>Bacillati</taxon>
        <taxon>Actinomycetota</taxon>
        <taxon>Actinomycetes</taxon>
        <taxon>Mycobacteriales</taxon>
        <taxon>Nocardiaceae</taxon>
        <taxon>Williamsia</taxon>
    </lineage>
</organism>
<dbReference type="RefSeq" id="WP_158539934.1">
    <property type="nucleotide sequence ID" value="NZ_QJSP01000005.1"/>
</dbReference>
<sequence>MICNNIEKAQEADLIALADEQESDAHAGTISMTSLVETILISIVTAA</sequence>
<comment type="caution">
    <text evidence="1">The sequence shown here is derived from an EMBL/GenBank/DDBJ whole genome shotgun (WGS) entry which is preliminary data.</text>
</comment>
<protein>
    <submittedName>
        <fullName evidence="1">Uncharacterized protein</fullName>
    </submittedName>
</protein>
<keyword evidence="2" id="KW-1185">Reference proteome</keyword>
<gene>
    <name evidence="1" type="ORF">DFR67_10547</name>
</gene>
<dbReference type="EMBL" id="QJSP01000005">
    <property type="protein sequence ID" value="PYE17902.1"/>
    <property type="molecule type" value="Genomic_DNA"/>
</dbReference>
<dbReference type="Proteomes" id="UP000247591">
    <property type="component" value="Unassembled WGS sequence"/>
</dbReference>
<name>A0A318RNE1_WILLI</name>
<reference evidence="1 2" key="1">
    <citation type="submission" date="2018-06" db="EMBL/GenBank/DDBJ databases">
        <title>Genomic Encyclopedia of Type Strains, Phase IV (KMG-IV): sequencing the most valuable type-strain genomes for metagenomic binning, comparative biology and taxonomic classification.</title>
        <authorList>
            <person name="Goeker M."/>
        </authorList>
    </citation>
    <scope>NUCLEOTIDE SEQUENCE [LARGE SCALE GENOMIC DNA]</scope>
    <source>
        <strain evidence="1 2">DSM 45521</strain>
    </source>
</reference>
<dbReference type="AlphaFoldDB" id="A0A318RNE1"/>
<evidence type="ECO:0000313" key="2">
    <source>
        <dbReference type="Proteomes" id="UP000247591"/>
    </source>
</evidence>
<evidence type="ECO:0000313" key="1">
    <source>
        <dbReference type="EMBL" id="PYE17902.1"/>
    </source>
</evidence>